<dbReference type="PANTHER" id="PTHR39614">
    <property type="entry name" value="INTEGRAL MEMBRANE PROTEIN"/>
    <property type="match status" value="1"/>
</dbReference>
<sequence>MASSPPLIISDTDKRGAVVVVATVTLSFVLVAFLTRVYVRLKVSGPWSYDDTTLTVATAIGVAQSTAVFVEVREGFGRTGSDLDAAAIARVGKADYASSLLYLIALCLSKCSVIALIMRLTAVKMHKLVAWVNIGASIAWAFSSILVITIACTPAGSFTDLEGQCSGLFSRWAYVAAVDIATEVAIFGLSIYLVAGLKMALKLKATVVMAFAVRLPVIAIAAIRLHYLHDEVYSDDPTLVGYSAAIWTQAEVAYSLLATAAACLGPFLRPFTRPYLADTRYQGSRGRTMPEGYDLSKVSNSKNSNKHSDSSRSGGRRGPAGHRKQKSAQSDYSDSEARLRPDMVSHASHVSHSRQSLDSHDSKRMIITKNMEWRVEYDGGEGSTSRRNESVESSSA</sequence>
<dbReference type="PANTHER" id="PTHR39614:SF2">
    <property type="entry name" value="INTEGRAL MEMBRANE PROTEIN"/>
    <property type="match status" value="1"/>
</dbReference>
<evidence type="ECO:0000313" key="4">
    <source>
        <dbReference type="EMBL" id="KPI34573.1"/>
    </source>
</evidence>
<dbReference type="EMBL" id="LFJN01000056">
    <property type="protein sequence ID" value="KPI34573.1"/>
    <property type="molecule type" value="Genomic_DNA"/>
</dbReference>
<comment type="caution">
    <text evidence="4">The sequence shown here is derived from an EMBL/GenBank/DDBJ whole genome shotgun (WGS) entry which is preliminary data.</text>
</comment>
<evidence type="ECO:0000256" key="1">
    <source>
        <dbReference type="SAM" id="MobiDB-lite"/>
    </source>
</evidence>
<evidence type="ECO:0000259" key="3">
    <source>
        <dbReference type="Pfam" id="PF20684"/>
    </source>
</evidence>
<dbReference type="Proteomes" id="UP000038010">
    <property type="component" value="Unassembled WGS sequence"/>
</dbReference>
<evidence type="ECO:0000256" key="2">
    <source>
        <dbReference type="SAM" id="Phobius"/>
    </source>
</evidence>
<dbReference type="InterPro" id="IPR049326">
    <property type="entry name" value="Rhodopsin_dom_fungi"/>
</dbReference>
<feature type="transmembrane region" description="Helical" evidence="2">
    <location>
        <begin position="171"/>
        <end position="195"/>
    </location>
</feature>
<proteinExistence type="predicted"/>
<gene>
    <name evidence="4" type="ORF">AB675_11206</name>
</gene>
<keyword evidence="5" id="KW-1185">Reference proteome</keyword>
<protein>
    <recommendedName>
        <fullName evidence="3">Rhodopsin domain-containing protein</fullName>
    </recommendedName>
</protein>
<dbReference type="Pfam" id="PF20684">
    <property type="entry name" value="Fung_rhodopsin"/>
    <property type="match status" value="1"/>
</dbReference>
<evidence type="ECO:0000313" key="5">
    <source>
        <dbReference type="Proteomes" id="UP000038010"/>
    </source>
</evidence>
<accession>A0A0N1NX48</accession>
<dbReference type="STRING" id="1664694.A0A0N1NX48"/>
<organism evidence="4 5">
    <name type="scientific">Cyphellophora attinorum</name>
    <dbReference type="NCBI Taxonomy" id="1664694"/>
    <lineage>
        <taxon>Eukaryota</taxon>
        <taxon>Fungi</taxon>
        <taxon>Dikarya</taxon>
        <taxon>Ascomycota</taxon>
        <taxon>Pezizomycotina</taxon>
        <taxon>Eurotiomycetes</taxon>
        <taxon>Chaetothyriomycetidae</taxon>
        <taxon>Chaetothyriales</taxon>
        <taxon>Cyphellophoraceae</taxon>
        <taxon>Cyphellophora</taxon>
    </lineage>
</organism>
<feature type="transmembrane region" description="Helical" evidence="2">
    <location>
        <begin position="130"/>
        <end position="151"/>
    </location>
</feature>
<dbReference type="AlphaFoldDB" id="A0A0N1NX48"/>
<reference evidence="4 5" key="1">
    <citation type="submission" date="2015-06" db="EMBL/GenBank/DDBJ databases">
        <title>Draft genome of the ant-associated black yeast Phialophora attae CBS 131958.</title>
        <authorList>
            <person name="Moreno L.F."/>
            <person name="Stielow B.J."/>
            <person name="de Hoog S."/>
            <person name="Vicente V.A."/>
            <person name="Weiss V.A."/>
            <person name="de Vries M."/>
            <person name="Cruz L.M."/>
            <person name="Souza E.M."/>
        </authorList>
    </citation>
    <scope>NUCLEOTIDE SEQUENCE [LARGE SCALE GENOMIC DNA]</scope>
    <source>
        <strain evidence="4 5">CBS 131958</strain>
    </source>
</reference>
<dbReference type="GeneID" id="28731913"/>
<name>A0A0N1NX48_9EURO</name>
<dbReference type="OrthoDB" id="3918601at2759"/>
<feature type="transmembrane region" description="Helical" evidence="2">
    <location>
        <begin position="207"/>
        <end position="227"/>
    </location>
</feature>
<feature type="domain" description="Rhodopsin" evidence="3">
    <location>
        <begin position="36"/>
        <end position="268"/>
    </location>
</feature>
<dbReference type="RefSeq" id="XP_017994536.1">
    <property type="nucleotide sequence ID" value="XM_018140033.1"/>
</dbReference>
<feature type="transmembrane region" description="Helical" evidence="2">
    <location>
        <begin position="100"/>
        <end position="118"/>
    </location>
</feature>
<feature type="region of interest" description="Disordered" evidence="1">
    <location>
        <begin position="282"/>
        <end position="396"/>
    </location>
</feature>
<feature type="compositionally biased region" description="Basic and acidic residues" evidence="1">
    <location>
        <begin position="355"/>
        <end position="364"/>
    </location>
</feature>
<dbReference type="VEuPathDB" id="FungiDB:AB675_11206"/>
<keyword evidence="2" id="KW-0472">Membrane</keyword>
<keyword evidence="2" id="KW-1133">Transmembrane helix</keyword>
<keyword evidence="2" id="KW-0812">Transmembrane</keyword>
<feature type="transmembrane region" description="Helical" evidence="2">
    <location>
        <begin position="239"/>
        <end position="264"/>
    </location>
</feature>
<feature type="transmembrane region" description="Helical" evidence="2">
    <location>
        <begin position="16"/>
        <end position="39"/>
    </location>
</feature>